<feature type="transmembrane region" description="Helical" evidence="1">
    <location>
        <begin position="76"/>
        <end position="95"/>
    </location>
</feature>
<protein>
    <recommendedName>
        <fullName evidence="4">Rod shape-determining protein MreD</fullName>
    </recommendedName>
</protein>
<reference evidence="3" key="1">
    <citation type="journal article" date="2019" name="Int. J. Syst. Evol. Microbiol.">
        <title>The Global Catalogue of Microorganisms (GCM) 10K type strain sequencing project: providing services to taxonomists for standard genome sequencing and annotation.</title>
        <authorList>
            <consortium name="The Broad Institute Genomics Platform"/>
            <consortium name="The Broad Institute Genome Sequencing Center for Infectious Disease"/>
            <person name="Wu L."/>
            <person name="Ma J."/>
        </authorList>
    </citation>
    <scope>NUCLEOTIDE SEQUENCE [LARGE SCALE GENOMIC DNA]</scope>
    <source>
        <strain evidence="3">CGMCC 1.3240</strain>
    </source>
</reference>
<dbReference type="EMBL" id="JBHSOW010000068">
    <property type="protein sequence ID" value="MFC5651168.1"/>
    <property type="molecule type" value="Genomic_DNA"/>
</dbReference>
<organism evidence="2 3">
    <name type="scientific">Paenibacillus solisilvae</name>
    <dbReference type="NCBI Taxonomy" id="2486751"/>
    <lineage>
        <taxon>Bacteria</taxon>
        <taxon>Bacillati</taxon>
        <taxon>Bacillota</taxon>
        <taxon>Bacilli</taxon>
        <taxon>Bacillales</taxon>
        <taxon>Paenibacillaceae</taxon>
        <taxon>Paenibacillus</taxon>
    </lineage>
</organism>
<name>A0ABW0W152_9BACL</name>
<feature type="transmembrane region" description="Helical" evidence="1">
    <location>
        <begin position="139"/>
        <end position="157"/>
    </location>
</feature>
<comment type="caution">
    <text evidence="2">The sequence shown here is derived from an EMBL/GenBank/DDBJ whole genome shotgun (WGS) entry which is preliminary data.</text>
</comment>
<sequence>MTDNIVYDNHFNGNEWFVIGVTVIFLAAIWLFPRRFSPTQTTFNLLIGIVLGLIFDHTIAVPPFDLYDVGDQSKYQLFDMFSYVMYAPFGYWFIYWYERLRICGILTIAYILVWTGLSIGMEWLSVQVGVFHYKDSYRLFYSIPIYLILQSVHLGLYREVFARERWKRR</sequence>
<keyword evidence="1" id="KW-0812">Transmembrane</keyword>
<keyword evidence="3" id="KW-1185">Reference proteome</keyword>
<accession>A0ABW0W152</accession>
<feature type="transmembrane region" description="Helical" evidence="1">
    <location>
        <begin position="102"/>
        <end position="119"/>
    </location>
</feature>
<evidence type="ECO:0000313" key="3">
    <source>
        <dbReference type="Proteomes" id="UP001596047"/>
    </source>
</evidence>
<proteinExistence type="predicted"/>
<evidence type="ECO:0008006" key="4">
    <source>
        <dbReference type="Google" id="ProtNLM"/>
    </source>
</evidence>
<dbReference type="Proteomes" id="UP001596047">
    <property type="component" value="Unassembled WGS sequence"/>
</dbReference>
<evidence type="ECO:0000313" key="2">
    <source>
        <dbReference type="EMBL" id="MFC5651168.1"/>
    </source>
</evidence>
<dbReference type="RefSeq" id="WP_379189765.1">
    <property type="nucleotide sequence ID" value="NZ_JBHSOW010000068.1"/>
</dbReference>
<keyword evidence="1" id="KW-0472">Membrane</keyword>
<feature type="transmembrane region" description="Helical" evidence="1">
    <location>
        <begin position="16"/>
        <end position="33"/>
    </location>
</feature>
<evidence type="ECO:0000256" key="1">
    <source>
        <dbReference type="SAM" id="Phobius"/>
    </source>
</evidence>
<feature type="transmembrane region" description="Helical" evidence="1">
    <location>
        <begin position="45"/>
        <end position="64"/>
    </location>
</feature>
<gene>
    <name evidence="2" type="ORF">ACFPYJ_19060</name>
</gene>
<keyword evidence="1" id="KW-1133">Transmembrane helix</keyword>